<evidence type="ECO:0000313" key="2">
    <source>
        <dbReference type="Proteomes" id="UP000256512"/>
    </source>
</evidence>
<dbReference type="Proteomes" id="UP000256512">
    <property type="component" value="Unassembled WGS sequence"/>
</dbReference>
<name>A0A3D9BI59_9FLAO</name>
<accession>A0A3D9BI59</accession>
<protein>
    <submittedName>
        <fullName evidence="1">Uncharacterized protein</fullName>
    </submittedName>
</protein>
<evidence type="ECO:0000313" key="1">
    <source>
        <dbReference type="EMBL" id="REC53031.1"/>
    </source>
</evidence>
<keyword evidence="2" id="KW-1185">Reference proteome</keyword>
<dbReference type="AlphaFoldDB" id="A0A3D9BI59"/>
<proteinExistence type="predicted"/>
<dbReference type="EMBL" id="QNVS01000051">
    <property type="protein sequence ID" value="REC53031.1"/>
    <property type="molecule type" value="Genomic_DNA"/>
</dbReference>
<gene>
    <name evidence="1" type="ORF">DRF62_14670</name>
</gene>
<reference evidence="1 2" key="1">
    <citation type="journal article" date="2006" name="Int. J. Syst. Evol. Microbiol.">
        <title>Chryseobacterium piscium sp. nov., isolated from fish of the South Atlantic Ocean off South Africa.</title>
        <authorList>
            <person name="de Beer H."/>
            <person name="Hugo C.J."/>
            <person name="Jooste P.J."/>
            <person name="Vancanneyt M."/>
            <person name="Coenye T."/>
            <person name="Vandamme P."/>
        </authorList>
    </citation>
    <scope>NUCLEOTIDE SEQUENCE [LARGE SCALE GENOMIC DNA]</scope>
    <source>
        <strain evidence="1 2">CCUG 51923</strain>
    </source>
</reference>
<sequence length="374" mass="43880">MKQLMNWAIICLSDESKYWKKTKRKRDPIINKAIDFSVGFYDDRDIMISTDQNYKILKVRPTYRPQTISYNTKLKKFIIGGNEYGYGDSKDSYVRRWQPIITVVNIEQYGTAYAIKNDYSCYLKDLIIEEDKIHVLAASEEIKYNEKFEMITVDLNKFHADKEAYLPKILDLISYIISVNQDNGRIDISGISKVCSNYYFSTSNLDQTNIKYKTYVYKFDGRTLEDQTEFKYFKDRIYSNPDLLKLSEFYTDSSNGPVFLTQRIGFNEMNLTKTNTDFDVKKNIKIKLFDYIEWAEMVMFTNGNVVVLSQNENKLWEYSVYNSDLVLTKKINSGLTGNYYPQKLKKANEHTVECLFYDTKGLKNNAVVQYATVN</sequence>
<organism evidence="1 2">
    <name type="scientific">Chryseobacterium piscium</name>
    <dbReference type="NCBI Taxonomy" id="333702"/>
    <lineage>
        <taxon>Bacteria</taxon>
        <taxon>Pseudomonadati</taxon>
        <taxon>Bacteroidota</taxon>
        <taxon>Flavobacteriia</taxon>
        <taxon>Flavobacteriales</taxon>
        <taxon>Weeksellaceae</taxon>
        <taxon>Chryseobacterium group</taxon>
        <taxon>Chryseobacterium</taxon>
    </lineage>
</organism>
<comment type="caution">
    <text evidence="1">The sequence shown here is derived from an EMBL/GenBank/DDBJ whole genome shotgun (WGS) entry which is preliminary data.</text>
</comment>